<sequence length="69" mass="8217">MFHMNEYTLKQRMKDVQEGYKQCQSERFSWFAKKRKGSSFWKKLLSRLIGRGEKVVVSKGSKPATLMRE</sequence>
<gene>
    <name evidence="1" type="ORF">QNH39_03415</name>
</gene>
<evidence type="ECO:0000313" key="2">
    <source>
        <dbReference type="Proteomes" id="UP001178288"/>
    </source>
</evidence>
<keyword evidence="2" id="KW-1185">Reference proteome</keyword>
<protein>
    <submittedName>
        <fullName evidence="1">Uncharacterized protein</fullName>
    </submittedName>
</protein>
<evidence type="ECO:0000313" key="1">
    <source>
        <dbReference type="EMBL" id="WHY86935.1"/>
    </source>
</evidence>
<proteinExistence type="predicted"/>
<dbReference type="KEGG" id="nnv:QNH39_03415"/>
<name>A0AA95MS18_9BACI</name>
<dbReference type="Proteomes" id="UP001178288">
    <property type="component" value="Chromosome"/>
</dbReference>
<organism evidence="1 2">
    <name type="scientific">Neobacillus novalis</name>
    <dbReference type="NCBI Taxonomy" id="220687"/>
    <lineage>
        <taxon>Bacteria</taxon>
        <taxon>Bacillati</taxon>
        <taxon>Bacillota</taxon>
        <taxon>Bacilli</taxon>
        <taxon>Bacillales</taxon>
        <taxon>Bacillaceae</taxon>
        <taxon>Neobacillus</taxon>
    </lineage>
</organism>
<dbReference type="EMBL" id="CP126114">
    <property type="protein sequence ID" value="WHY86935.1"/>
    <property type="molecule type" value="Genomic_DNA"/>
</dbReference>
<dbReference type="RefSeq" id="WP_066096033.1">
    <property type="nucleotide sequence ID" value="NZ_CP126114.1"/>
</dbReference>
<reference evidence="1" key="1">
    <citation type="submission" date="2023-05" db="EMBL/GenBank/DDBJ databases">
        <title>Comparative genomics of Bacillaceae isolates and their secondary metabolite potential.</title>
        <authorList>
            <person name="Song L."/>
            <person name="Nielsen L.J."/>
            <person name="Mohite O."/>
            <person name="Xu X."/>
            <person name="Weber T."/>
            <person name="Kovacs A.T."/>
        </authorList>
    </citation>
    <scope>NUCLEOTIDE SEQUENCE</scope>
    <source>
        <strain evidence="1">XLM17</strain>
    </source>
</reference>
<accession>A0AA95MS18</accession>
<dbReference type="AlphaFoldDB" id="A0AA95MS18"/>